<reference evidence="9 10" key="1">
    <citation type="journal article" date="2024" name="BMC Genomics">
        <title>De novo assembly and annotation of Popillia japonica's genome with initial clues to its potential as an invasive pest.</title>
        <authorList>
            <person name="Cucini C."/>
            <person name="Boschi S."/>
            <person name="Funari R."/>
            <person name="Cardaioli E."/>
            <person name="Iannotti N."/>
            <person name="Marturano G."/>
            <person name="Paoli F."/>
            <person name="Bruttini M."/>
            <person name="Carapelli A."/>
            <person name="Frati F."/>
            <person name="Nardi F."/>
        </authorList>
    </citation>
    <scope>NUCLEOTIDE SEQUENCE [LARGE SCALE GENOMIC DNA]</scope>
    <source>
        <strain evidence="9">DMR45628</strain>
    </source>
</reference>
<gene>
    <name evidence="9" type="ORF">QE152_g34362</name>
</gene>
<dbReference type="InterPro" id="IPR015847">
    <property type="entry name" value="ExoRNase_PH_dom2"/>
</dbReference>
<evidence type="ECO:0000313" key="9">
    <source>
        <dbReference type="EMBL" id="KAK9693207.1"/>
    </source>
</evidence>
<keyword evidence="7" id="KW-0539">Nucleus</keyword>
<evidence type="ECO:0000256" key="5">
    <source>
        <dbReference type="ARBA" id="ARBA00022835"/>
    </source>
</evidence>
<dbReference type="InterPro" id="IPR036345">
    <property type="entry name" value="ExoRNase_PH_dom2_sf"/>
</dbReference>
<comment type="subcellular location">
    <subcellularLocation>
        <location evidence="1">Nucleus</location>
        <location evidence="1">Nucleolus</location>
    </subcellularLocation>
</comment>
<keyword evidence="6" id="KW-0694">RNA-binding</keyword>
<dbReference type="SUPFAM" id="SSF55666">
    <property type="entry name" value="Ribonuclease PH domain 2-like"/>
    <property type="match status" value="1"/>
</dbReference>
<dbReference type="InterPro" id="IPR050590">
    <property type="entry name" value="Exosome_comp_Rrp42_subfam"/>
</dbReference>
<comment type="similarity">
    <text evidence="2">Belongs to the RNase PH family.</text>
</comment>
<accession>A0AAW1IT90</accession>
<dbReference type="GO" id="GO:0016075">
    <property type="term" value="P:rRNA catabolic process"/>
    <property type="evidence" value="ECO:0007669"/>
    <property type="project" value="TreeGrafter"/>
</dbReference>
<proteinExistence type="inferred from homology"/>
<dbReference type="Gene3D" id="3.30.230.70">
    <property type="entry name" value="GHMP Kinase, N-terminal domain"/>
    <property type="match status" value="1"/>
</dbReference>
<dbReference type="AlphaFoldDB" id="A0AAW1IT90"/>
<dbReference type="GO" id="GO:0071028">
    <property type="term" value="P:nuclear mRNA surveillance"/>
    <property type="evidence" value="ECO:0007669"/>
    <property type="project" value="TreeGrafter"/>
</dbReference>
<evidence type="ECO:0000256" key="2">
    <source>
        <dbReference type="ARBA" id="ARBA00006678"/>
    </source>
</evidence>
<dbReference type="GO" id="GO:0034476">
    <property type="term" value="P:U5 snRNA 3'-end processing"/>
    <property type="evidence" value="ECO:0007669"/>
    <property type="project" value="TreeGrafter"/>
</dbReference>
<feature type="domain" description="Exoribonuclease phosphorolytic" evidence="8">
    <location>
        <begin position="32"/>
        <end position="97"/>
    </location>
</feature>
<dbReference type="GO" id="GO:0035925">
    <property type="term" value="F:mRNA 3'-UTR AU-rich region binding"/>
    <property type="evidence" value="ECO:0007669"/>
    <property type="project" value="TreeGrafter"/>
</dbReference>
<evidence type="ECO:0000256" key="6">
    <source>
        <dbReference type="ARBA" id="ARBA00022884"/>
    </source>
</evidence>
<dbReference type="GO" id="GO:0000177">
    <property type="term" value="C:cytoplasmic exosome (RNase complex)"/>
    <property type="evidence" value="ECO:0007669"/>
    <property type="project" value="TreeGrafter"/>
</dbReference>
<dbReference type="GO" id="GO:0071038">
    <property type="term" value="P:TRAMP-dependent tRNA surveillance pathway"/>
    <property type="evidence" value="ECO:0007669"/>
    <property type="project" value="TreeGrafter"/>
</dbReference>
<keyword evidence="5" id="KW-0271">Exosome</keyword>
<dbReference type="GO" id="GO:0034473">
    <property type="term" value="P:U1 snRNA 3'-end processing"/>
    <property type="evidence" value="ECO:0007669"/>
    <property type="project" value="TreeGrafter"/>
</dbReference>
<keyword evidence="10" id="KW-1185">Reference proteome</keyword>
<keyword evidence="3" id="KW-0963">Cytoplasm</keyword>
<evidence type="ECO:0000313" key="10">
    <source>
        <dbReference type="Proteomes" id="UP001458880"/>
    </source>
</evidence>
<name>A0AAW1IT90_POPJA</name>
<dbReference type="InterPro" id="IPR027408">
    <property type="entry name" value="PNPase/RNase_PH_dom_sf"/>
</dbReference>
<comment type="caution">
    <text evidence="9">The sequence shown here is derived from an EMBL/GenBank/DDBJ whole genome shotgun (WGS) entry which is preliminary data.</text>
</comment>
<dbReference type="GO" id="GO:0034475">
    <property type="term" value="P:U4 snRNA 3'-end processing"/>
    <property type="evidence" value="ECO:0007669"/>
    <property type="project" value="TreeGrafter"/>
</dbReference>
<sequence>MHTVKLPSVQYDPAIDNQIVNMQEMKPLKVYNVPVSTTFAIFDDSDILTDPTHEEESLCSGIITIVVKDSELCSVLKPGGSTVAEEDLLMCIAKGIERGSLVSKLVNNAVQESNDED</sequence>
<dbReference type="EMBL" id="JASPKY010000549">
    <property type="protein sequence ID" value="KAK9693207.1"/>
    <property type="molecule type" value="Genomic_DNA"/>
</dbReference>
<evidence type="ECO:0000256" key="7">
    <source>
        <dbReference type="ARBA" id="ARBA00023242"/>
    </source>
</evidence>
<dbReference type="Pfam" id="PF03725">
    <property type="entry name" value="RNase_PH_C"/>
    <property type="match status" value="1"/>
</dbReference>
<dbReference type="GO" id="GO:0000176">
    <property type="term" value="C:nuclear exosome (RNase complex)"/>
    <property type="evidence" value="ECO:0007669"/>
    <property type="project" value="TreeGrafter"/>
</dbReference>
<evidence type="ECO:0000259" key="8">
    <source>
        <dbReference type="Pfam" id="PF03725"/>
    </source>
</evidence>
<evidence type="ECO:0000256" key="4">
    <source>
        <dbReference type="ARBA" id="ARBA00022552"/>
    </source>
</evidence>
<keyword evidence="4" id="KW-0698">rRNA processing</keyword>
<dbReference type="GO" id="GO:0005730">
    <property type="term" value="C:nucleolus"/>
    <property type="evidence" value="ECO:0007669"/>
    <property type="project" value="UniProtKB-SubCell"/>
</dbReference>
<protein>
    <submittedName>
        <fullName evidence="9">3prime exoribonuclease family, domain 2</fullName>
    </submittedName>
</protein>
<evidence type="ECO:0000256" key="3">
    <source>
        <dbReference type="ARBA" id="ARBA00022490"/>
    </source>
</evidence>
<dbReference type="Proteomes" id="UP001458880">
    <property type="component" value="Unassembled WGS sequence"/>
</dbReference>
<organism evidence="9 10">
    <name type="scientific">Popillia japonica</name>
    <name type="common">Japanese beetle</name>
    <dbReference type="NCBI Taxonomy" id="7064"/>
    <lineage>
        <taxon>Eukaryota</taxon>
        <taxon>Metazoa</taxon>
        <taxon>Ecdysozoa</taxon>
        <taxon>Arthropoda</taxon>
        <taxon>Hexapoda</taxon>
        <taxon>Insecta</taxon>
        <taxon>Pterygota</taxon>
        <taxon>Neoptera</taxon>
        <taxon>Endopterygota</taxon>
        <taxon>Coleoptera</taxon>
        <taxon>Polyphaga</taxon>
        <taxon>Scarabaeiformia</taxon>
        <taxon>Scarabaeidae</taxon>
        <taxon>Rutelinae</taxon>
        <taxon>Popillia</taxon>
    </lineage>
</organism>
<dbReference type="PANTHER" id="PTHR11097">
    <property type="entry name" value="EXOSOME COMPLEX EXONUCLEASE RIBOSOMAL RNA PROCESSING PROTEIN"/>
    <property type="match status" value="1"/>
</dbReference>
<evidence type="ECO:0000256" key="1">
    <source>
        <dbReference type="ARBA" id="ARBA00004604"/>
    </source>
</evidence>
<dbReference type="GO" id="GO:0071035">
    <property type="term" value="P:nuclear polyadenylation-dependent rRNA catabolic process"/>
    <property type="evidence" value="ECO:0007669"/>
    <property type="project" value="TreeGrafter"/>
</dbReference>
<dbReference type="PANTHER" id="PTHR11097:SF9">
    <property type="entry name" value="EXOSOME COMPLEX COMPONENT RRP43"/>
    <property type="match status" value="1"/>
</dbReference>
<dbReference type="GO" id="GO:0000467">
    <property type="term" value="P:exonucleolytic trimming to generate mature 3'-end of 5.8S rRNA from tricistronic rRNA transcript (SSU-rRNA, 5.8S rRNA, LSU-rRNA)"/>
    <property type="evidence" value="ECO:0007669"/>
    <property type="project" value="TreeGrafter"/>
</dbReference>